<proteinExistence type="predicted"/>
<keyword evidence="2" id="KW-1185">Reference proteome</keyword>
<reference evidence="1 2" key="1">
    <citation type="journal article" date="2016" name="Nat. Commun.">
        <title>Ectomycorrhizal ecology is imprinted in the genome of the dominant symbiotic fungus Cenococcum geophilum.</title>
        <authorList>
            <consortium name="DOE Joint Genome Institute"/>
            <person name="Peter M."/>
            <person name="Kohler A."/>
            <person name="Ohm R.A."/>
            <person name="Kuo A."/>
            <person name="Krutzmann J."/>
            <person name="Morin E."/>
            <person name="Arend M."/>
            <person name="Barry K.W."/>
            <person name="Binder M."/>
            <person name="Choi C."/>
            <person name="Clum A."/>
            <person name="Copeland A."/>
            <person name="Grisel N."/>
            <person name="Haridas S."/>
            <person name="Kipfer T."/>
            <person name="LaButti K."/>
            <person name="Lindquist E."/>
            <person name="Lipzen A."/>
            <person name="Maire R."/>
            <person name="Meier B."/>
            <person name="Mihaltcheva S."/>
            <person name="Molinier V."/>
            <person name="Murat C."/>
            <person name="Poggeler S."/>
            <person name="Quandt C.A."/>
            <person name="Sperisen C."/>
            <person name="Tritt A."/>
            <person name="Tisserant E."/>
            <person name="Crous P.W."/>
            <person name="Henrissat B."/>
            <person name="Nehls U."/>
            <person name="Egli S."/>
            <person name="Spatafora J.W."/>
            <person name="Grigoriev I.V."/>
            <person name="Martin F.M."/>
        </authorList>
    </citation>
    <scope>NUCLEOTIDE SEQUENCE [LARGE SCALE GENOMIC DNA]</scope>
    <source>
        <strain evidence="1 2">CBS 459.81</strain>
    </source>
</reference>
<dbReference type="AlphaFoldDB" id="A0A8E2E5K4"/>
<sequence>MPRFPNSTTTTNNSDPRVRFPGFGHTVLKFIRVYKIHRPKPKNLMDKFLTITEDDPIALFARRVHNLRVVVIKNVRLTYERAIAPVIDTDQHYEQRIHNFVLRGGLSWIWTGILRIERHLWAVQCGKRSLNATAAVPEVSVRDDILLAITGQVEMDIVRCVIKITRDDWSRINPTNPDKYS</sequence>
<name>A0A8E2E5K4_9PEZI</name>
<dbReference type="Proteomes" id="UP000250266">
    <property type="component" value="Unassembled WGS sequence"/>
</dbReference>
<gene>
    <name evidence="1" type="ORF">K432DRAFT_459468</name>
</gene>
<protein>
    <submittedName>
        <fullName evidence="1">Uncharacterized protein</fullName>
    </submittedName>
</protein>
<accession>A0A8E2E5K4</accession>
<dbReference type="EMBL" id="KV745098">
    <property type="protein sequence ID" value="OCK77821.1"/>
    <property type="molecule type" value="Genomic_DNA"/>
</dbReference>
<evidence type="ECO:0000313" key="1">
    <source>
        <dbReference type="EMBL" id="OCK77821.1"/>
    </source>
</evidence>
<evidence type="ECO:0000313" key="2">
    <source>
        <dbReference type="Proteomes" id="UP000250266"/>
    </source>
</evidence>
<organism evidence="1 2">
    <name type="scientific">Lepidopterella palustris CBS 459.81</name>
    <dbReference type="NCBI Taxonomy" id="1314670"/>
    <lineage>
        <taxon>Eukaryota</taxon>
        <taxon>Fungi</taxon>
        <taxon>Dikarya</taxon>
        <taxon>Ascomycota</taxon>
        <taxon>Pezizomycotina</taxon>
        <taxon>Dothideomycetes</taxon>
        <taxon>Pleosporomycetidae</taxon>
        <taxon>Mytilinidiales</taxon>
        <taxon>Argynnaceae</taxon>
        <taxon>Lepidopterella</taxon>
    </lineage>
</organism>